<comment type="similarity">
    <text evidence="7">Belongs to the RNR ribonuclease family. RNase R subfamily.</text>
</comment>
<dbReference type="GO" id="GO:0008859">
    <property type="term" value="F:exoribonuclease II activity"/>
    <property type="evidence" value="ECO:0007669"/>
    <property type="project" value="UniProtKB-UniRule"/>
</dbReference>
<proteinExistence type="inferred from homology"/>
<comment type="function">
    <text evidence="7">3'-5' exoribonuclease that releases 5'-nucleoside monophosphates and is involved in maturation of structured RNAs.</text>
</comment>
<protein>
    <recommendedName>
        <fullName evidence="7">Ribonuclease R</fullName>
        <shortName evidence="7">RNase R</shortName>
        <ecNumber evidence="7">3.1.13.1</ecNumber>
    </recommendedName>
</protein>
<dbReference type="OrthoDB" id="9764149at2"/>
<comment type="catalytic activity">
    <reaction evidence="1 7">
        <text>Exonucleolytic cleavage in the 3'- to 5'-direction to yield nucleoside 5'-phosphates.</text>
        <dbReference type="EC" id="3.1.13.1"/>
    </reaction>
</comment>
<evidence type="ECO:0000313" key="11">
    <source>
        <dbReference type="EMBL" id="SDM59792.1"/>
    </source>
</evidence>
<keyword evidence="6 7" id="KW-0694">RNA-binding</keyword>
<dbReference type="EC" id="3.1.13.1" evidence="7"/>
<accession>A0A1G9UIQ3</accession>
<dbReference type="InterPro" id="IPR004476">
    <property type="entry name" value="RNase_II/RNase_R"/>
</dbReference>
<dbReference type="InterPro" id="IPR003029">
    <property type="entry name" value="S1_domain"/>
</dbReference>
<evidence type="ECO:0000256" key="8">
    <source>
        <dbReference type="SAM" id="Coils"/>
    </source>
</evidence>
<dbReference type="Pfam" id="PF17876">
    <property type="entry name" value="CSD2"/>
    <property type="match status" value="1"/>
</dbReference>
<sequence>MSDKEQTASGFSRETLIEAIKLGAGSFDKRGIARALGLKTGEQKHLLKQALGGLEAEGVIRRDDQRNYALAGELPAVCVVEITGRDIDGELLAQPARAEGKVPLIRLAPGQGAGGRGEAALGVGDKALVRLAVDDEGGYEARLIRKLGHSVQKILCVLRKPAKGPYRLVPVDRRSRHELVPAKGESDKANDGELVVCELAKERRNGLKTATILEVLGDVNSPGAGSVIALHSHGVPMGFADQEMREAETIASAKRQGREDLRDLPLLTIDPEDAKDHDDAVWAAADTDAKNEGGWIVMVAIADVAAYVTPGSALDRGAFKRGNSVYLPDRVVPMLPERLSNDLCSLREGEERPCLAVRMVFDRHGNKKSHKFLRGWMKSAAKLSYNDAQAAIDGNGNAKANALLDTVLRPLWSAYAALCVARARREPLEIDSPERRVQVGADGKVTGIELRERFDAHRLIEECMIQANVCAAETLEERRVPLIYRVHEEPSREKIDALADYLPNVGLKWTRGDKIATSRFNHLLKQAKGGEHYETVNEVVLRSQSQAVYHTVNQGHFGLHLQRYAHFTSPIRRYADLTVHRALIRALNLGDDGQSDEERSRLTSIAEEITQLERRAMAAERDAVDRFVALYLADHVGGEFPGRITGVTRFGAFVRLAATGADGLVPISRLGEERFVHDDRAHALIGEQTGGRYRLGMIVSVRIEEATPITGGLLLDMVTEAEPGPRPKRGTGRSAPAAGRTGGRPWKKGKRR</sequence>
<dbReference type="Pfam" id="PF00773">
    <property type="entry name" value="RNB"/>
    <property type="match status" value="1"/>
</dbReference>
<dbReference type="HAMAP" id="MF_01895">
    <property type="entry name" value="RNase_R"/>
    <property type="match status" value="1"/>
</dbReference>
<keyword evidence="2 7" id="KW-0963">Cytoplasm</keyword>
<feature type="domain" description="S1 motif" evidence="10">
    <location>
        <begin position="637"/>
        <end position="718"/>
    </location>
</feature>
<evidence type="ECO:0000256" key="9">
    <source>
        <dbReference type="SAM" id="MobiDB-lite"/>
    </source>
</evidence>
<keyword evidence="5 7" id="KW-0269">Exonuclease</keyword>
<dbReference type="PROSITE" id="PS50126">
    <property type="entry name" value="S1"/>
    <property type="match status" value="1"/>
</dbReference>
<evidence type="ECO:0000259" key="10">
    <source>
        <dbReference type="PROSITE" id="PS50126"/>
    </source>
</evidence>
<dbReference type="PANTHER" id="PTHR23355:SF9">
    <property type="entry name" value="DIS3-LIKE EXONUCLEASE 2"/>
    <property type="match status" value="1"/>
</dbReference>
<dbReference type="STRING" id="144026.SAMN04488568_11541"/>
<organism evidence="11 12">
    <name type="scientific">Maricaulis salignorans</name>
    <dbReference type="NCBI Taxonomy" id="144026"/>
    <lineage>
        <taxon>Bacteria</taxon>
        <taxon>Pseudomonadati</taxon>
        <taxon>Pseudomonadota</taxon>
        <taxon>Alphaproteobacteria</taxon>
        <taxon>Maricaulales</taxon>
        <taxon>Maricaulaceae</taxon>
        <taxon>Maricaulis</taxon>
    </lineage>
</organism>
<dbReference type="InterPro" id="IPR040476">
    <property type="entry name" value="CSD2"/>
</dbReference>
<dbReference type="InterPro" id="IPR011805">
    <property type="entry name" value="RNase_R"/>
</dbReference>
<dbReference type="SMART" id="SM00316">
    <property type="entry name" value="S1"/>
    <property type="match status" value="1"/>
</dbReference>
<feature type="region of interest" description="Disordered" evidence="9">
    <location>
        <begin position="720"/>
        <end position="752"/>
    </location>
</feature>
<dbReference type="GO" id="GO:0005829">
    <property type="term" value="C:cytosol"/>
    <property type="evidence" value="ECO:0007669"/>
    <property type="project" value="TreeGrafter"/>
</dbReference>
<dbReference type="NCBIfam" id="TIGR02063">
    <property type="entry name" value="RNase_R"/>
    <property type="match status" value="1"/>
</dbReference>
<feature type="coiled-coil region" evidence="8">
    <location>
        <begin position="595"/>
        <end position="622"/>
    </location>
</feature>
<dbReference type="Proteomes" id="UP000199759">
    <property type="component" value="Unassembled WGS sequence"/>
</dbReference>
<dbReference type="AlphaFoldDB" id="A0A1G9UIQ3"/>
<evidence type="ECO:0000256" key="6">
    <source>
        <dbReference type="ARBA" id="ARBA00022884"/>
    </source>
</evidence>
<keyword evidence="8" id="KW-0175">Coiled coil</keyword>
<evidence type="ECO:0000256" key="7">
    <source>
        <dbReference type="HAMAP-Rule" id="MF_01895"/>
    </source>
</evidence>
<evidence type="ECO:0000256" key="3">
    <source>
        <dbReference type="ARBA" id="ARBA00022722"/>
    </source>
</evidence>
<dbReference type="EMBL" id="FNHG01000015">
    <property type="protein sequence ID" value="SDM59792.1"/>
    <property type="molecule type" value="Genomic_DNA"/>
</dbReference>
<keyword evidence="4 7" id="KW-0378">Hydrolase</keyword>
<keyword evidence="12" id="KW-1185">Reference proteome</keyword>
<evidence type="ECO:0000256" key="2">
    <source>
        <dbReference type="ARBA" id="ARBA00022490"/>
    </source>
</evidence>
<dbReference type="PANTHER" id="PTHR23355">
    <property type="entry name" value="RIBONUCLEASE"/>
    <property type="match status" value="1"/>
</dbReference>
<name>A0A1G9UIQ3_9PROT</name>
<dbReference type="InterPro" id="IPR050180">
    <property type="entry name" value="RNR_Ribonuclease"/>
</dbReference>
<gene>
    <name evidence="7" type="primary">rnr</name>
    <name evidence="11" type="ORF">SAMN04488568_11541</name>
</gene>
<evidence type="ECO:0000313" key="12">
    <source>
        <dbReference type="Proteomes" id="UP000199759"/>
    </source>
</evidence>
<dbReference type="InterPro" id="IPR022966">
    <property type="entry name" value="RNase_II/R_CS"/>
</dbReference>
<comment type="subcellular location">
    <subcellularLocation>
        <location evidence="7">Cytoplasm</location>
    </subcellularLocation>
</comment>
<dbReference type="GO" id="GO:0003723">
    <property type="term" value="F:RNA binding"/>
    <property type="evidence" value="ECO:0007669"/>
    <property type="project" value="UniProtKB-UniRule"/>
</dbReference>
<dbReference type="NCBIfam" id="TIGR00358">
    <property type="entry name" value="3_prime_RNase"/>
    <property type="match status" value="1"/>
</dbReference>
<dbReference type="SMART" id="SM00955">
    <property type="entry name" value="RNB"/>
    <property type="match status" value="1"/>
</dbReference>
<evidence type="ECO:0000256" key="1">
    <source>
        <dbReference type="ARBA" id="ARBA00001849"/>
    </source>
</evidence>
<evidence type="ECO:0000256" key="4">
    <source>
        <dbReference type="ARBA" id="ARBA00022801"/>
    </source>
</evidence>
<dbReference type="GO" id="GO:0006402">
    <property type="term" value="P:mRNA catabolic process"/>
    <property type="evidence" value="ECO:0007669"/>
    <property type="project" value="TreeGrafter"/>
</dbReference>
<dbReference type="InterPro" id="IPR012340">
    <property type="entry name" value="NA-bd_OB-fold"/>
</dbReference>
<evidence type="ECO:0000256" key="5">
    <source>
        <dbReference type="ARBA" id="ARBA00022839"/>
    </source>
</evidence>
<keyword evidence="3 7" id="KW-0540">Nuclease</keyword>
<dbReference type="RefSeq" id="WP_091770908.1">
    <property type="nucleotide sequence ID" value="NZ_FNHG01000015.1"/>
</dbReference>
<dbReference type="Gene3D" id="2.40.50.140">
    <property type="entry name" value="Nucleic acid-binding proteins"/>
    <property type="match status" value="1"/>
</dbReference>
<dbReference type="SUPFAM" id="SSF50249">
    <property type="entry name" value="Nucleic acid-binding proteins"/>
    <property type="match status" value="2"/>
</dbReference>
<reference evidence="11 12" key="1">
    <citation type="submission" date="2016-10" db="EMBL/GenBank/DDBJ databases">
        <authorList>
            <person name="de Groot N.N."/>
        </authorList>
    </citation>
    <scope>NUCLEOTIDE SEQUENCE [LARGE SCALE GENOMIC DNA]</scope>
    <source>
        <strain evidence="11 12">DSM 16077</strain>
    </source>
</reference>
<dbReference type="InterPro" id="IPR001900">
    <property type="entry name" value="RNase_II/R"/>
</dbReference>
<dbReference type="Pfam" id="PF00575">
    <property type="entry name" value="S1"/>
    <property type="match status" value="1"/>
</dbReference>
<dbReference type="PROSITE" id="PS01175">
    <property type="entry name" value="RIBONUCLEASE_II"/>
    <property type="match status" value="1"/>
</dbReference>
<dbReference type="CDD" id="cd04471">
    <property type="entry name" value="S1_RNase_R"/>
    <property type="match status" value="1"/>
</dbReference>